<evidence type="ECO:0000256" key="1">
    <source>
        <dbReference type="SAM" id="MobiDB-lite"/>
    </source>
</evidence>
<feature type="compositionally biased region" description="Basic and acidic residues" evidence="1">
    <location>
        <begin position="13"/>
        <end position="36"/>
    </location>
</feature>
<evidence type="ECO:0000313" key="2">
    <source>
        <dbReference type="EMBL" id="QIQ08653.1"/>
    </source>
</evidence>
<dbReference type="EMBL" id="MN604017">
    <property type="protein sequence ID" value="QIQ08653.1"/>
    <property type="molecule type" value="Genomic_DNA"/>
</dbReference>
<proteinExistence type="predicted"/>
<feature type="region of interest" description="Disordered" evidence="1">
    <location>
        <begin position="45"/>
        <end position="64"/>
    </location>
</feature>
<protein>
    <submittedName>
        <fullName evidence="2">Uncharacterized protein</fullName>
    </submittedName>
</protein>
<reference evidence="2" key="1">
    <citation type="journal article" date="2020" name="MBio">
        <title>A New Family of DNA Viruses Causing Disease in Crustaceans from Diverse Aquatic Biomes.</title>
        <authorList>
            <person name="Subramaniam K."/>
            <person name="Behringer D.C."/>
            <person name="Bojko J."/>
            <person name="Yutin N."/>
            <person name="Clark A.S."/>
            <person name="Bateman K.S."/>
            <person name="van Aerle R."/>
            <person name="Bass D."/>
            <person name="Kerr R.C."/>
            <person name="Koonin E.V."/>
            <person name="Stentiford G.D."/>
            <person name="Waltzek T.B."/>
        </authorList>
    </citation>
    <scope>NUCLEOTIDE SEQUENCE</scope>
</reference>
<feature type="region of interest" description="Disordered" evidence="1">
    <location>
        <begin position="1"/>
        <end position="38"/>
    </location>
</feature>
<feature type="compositionally biased region" description="Gly residues" evidence="1">
    <location>
        <begin position="49"/>
        <end position="64"/>
    </location>
</feature>
<organism evidence="2">
    <name type="scientific">Panulirus argus virus 1</name>
    <dbReference type="NCBI Taxonomy" id="380624"/>
    <lineage>
        <taxon>Viruses</taxon>
    </lineage>
</organism>
<gene>
    <name evidence="2" type="primary">ORF37</name>
</gene>
<accession>A0A6G9HDM0</accession>
<sequence>MLQYYCTWSAPPRKGEGKEREEEEEGPRRDGKERINKTVSRVLFYAERGGAGDPRRGGGGGDIT</sequence>
<name>A0A6G9HDM0_9VIRU</name>